<dbReference type="InterPro" id="IPR010419">
    <property type="entry name" value="CO_DH_gsu"/>
</dbReference>
<dbReference type="Gene3D" id="3.30.530.20">
    <property type="match status" value="1"/>
</dbReference>
<dbReference type="PANTHER" id="PTHR38588">
    <property type="entry name" value="BLL0334 PROTEIN"/>
    <property type="match status" value="1"/>
</dbReference>
<dbReference type="AlphaFoldDB" id="A0A918FFW8"/>
<dbReference type="PANTHER" id="PTHR38588:SF1">
    <property type="entry name" value="BLL0334 PROTEIN"/>
    <property type="match status" value="1"/>
</dbReference>
<dbReference type="RefSeq" id="WP_189093406.1">
    <property type="nucleotide sequence ID" value="NZ_BMQL01000068.1"/>
</dbReference>
<dbReference type="Proteomes" id="UP000603865">
    <property type="component" value="Unassembled WGS sequence"/>
</dbReference>
<keyword evidence="2" id="KW-1185">Reference proteome</keyword>
<protein>
    <recommendedName>
        <fullName evidence="3">Carbon monoxide dehydrogenase</fullName>
    </recommendedName>
</protein>
<sequence length="154" mass="16563">MAISTTTFQGSNTVAAPRDRVWEMLQDPDVLSRIIPGLSDVVTRQPGQFQAALSVNVGPVKGKFKAGVRLTNLVQPEQMNLQVEAKNMTGGVNVDAQLSLTDLGESTRVDWVARPQLSGILAGVGGRLLESKAKEPGAGQRYADRFFSRLAQQA</sequence>
<proteinExistence type="predicted"/>
<dbReference type="CDD" id="cd05018">
    <property type="entry name" value="CoxG"/>
    <property type="match status" value="1"/>
</dbReference>
<evidence type="ECO:0008006" key="3">
    <source>
        <dbReference type="Google" id="ProtNLM"/>
    </source>
</evidence>
<dbReference type="Pfam" id="PF06240">
    <property type="entry name" value="COXG"/>
    <property type="match status" value="1"/>
</dbReference>
<name>A0A918FFW8_9DEIO</name>
<evidence type="ECO:0000313" key="2">
    <source>
        <dbReference type="Proteomes" id="UP000603865"/>
    </source>
</evidence>
<comment type="caution">
    <text evidence="1">The sequence shown here is derived from an EMBL/GenBank/DDBJ whole genome shotgun (WGS) entry which is preliminary data.</text>
</comment>
<dbReference type="EMBL" id="BMQL01000068">
    <property type="protein sequence ID" value="GGR35361.1"/>
    <property type="molecule type" value="Genomic_DNA"/>
</dbReference>
<evidence type="ECO:0000313" key="1">
    <source>
        <dbReference type="EMBL" id="GGR35361.1"/>
    </source>
</evidence>
<gene>
    <name evidence="1" type="ORF">GCM10008957_51590</name>
</gene>
<dbReference type="InterPro" id="IPR023393">
    <property type="entry name" value="START-like_dom_sf"/>
</dbReference>
<dbReference type="SUPFAM" id="SSF55961">
    <property type="entry name" value="Bet v1-like"/>
    <property type="match status" value="1"/>
</dbReference>
<accession>A0A918FFW8</accession>
<organism evidence="1 2">
    <name type="scientific">Deinococcus ruber</name>
    <dbReference type="NCBI Taxonomy" id="1848197"/>
    <lineage>
        <taxon>Bacteria</taxon>
        <taxon>Thermotogati</taxon>
        <taxon>Deinococcota</taxon>
        <taxon>Deinococci</taxon>
        <taxon>Deinococcales</taxon>
        <taxon>Deinococcaceae</taxon>
        <taxon>Deinococcus</taxon>
    </lineage>
</organism>
<reference evidence="1" key="2">
    <citation type="submission" date="2020-09" db="EMBL/GenBank/DDBJ databases">
        <authorList>
            <person name="Sun Q."/>
            <person name="Ohkuma M."/>
        </authorList>
    </citation>
    <scope>NUCLEOTIDE SEQUENCE</scope>
    <source>
        <strain evidence="1">JCM 31311</strain>
    </source>
</reference>
<reference evidence="1" key="1">
    <citation type="journal article" date="2014" name="Int. J. Syst. Evol. Microbiol.">
        <title>Complete genome sequence of Corynebacterium casei LMG S-19264T (=DSM 44701T), isolated from a smear-ripened cheese.</title>
        <authorList>
            <consortium name="US DOE Joint Genome Institute (JGI-PGF)"/>
            <person name="Walter F."/>
            <person name="Albersmeier A."/>
            <person name="Kalinowski J."/>
            <person name="Ruckert C."/>
        </authorList>
    </citation>
    <scope>NUCLEOTIDE SEQUENCE</scope>
    <source>
        <strain evidence="1">JCM 31311</strain>
    </source>
</reference>